<protein>
    <submittedName>
        <fullName evidence="1">Uncharacterized protein</fullName>
    </submittedName>
</protein>
<evidence type="ECO:0000313" key="1">
    <source>
        <dbReference type="EMBL" id="KAH3834255.1"/>
    </source>
</evidence>
<proteinExistence type="predicted"/>
<name>A0A9D4QL29_DREPO</name>
<reference evidence="1" key="2">
    <citation type="submission" date="2020-11" db="EMBL/GenBank/DDBJ databases">
        <authorList>
            <person name="McCartney M.A."/>
            <person name="Auch B."/>
            <person name="Kono T."/>
            <person name="Mallez S."/>
            <person name="Becker A."/>
            <person name="Gohl D.M."/>
            <person name="Silverstein K.A.T."/>
            <person name="Koren S."/>
            <person name="Bechman K.B."/>
            <person name="Herman A."/>
            <person name="Abrahante J.E."/>
            <person name="Garbe J."/>
        </authorList>
    </citation>
    <scope>NUCLEOTIDE SEQUENCE</scope>
    <source>
        <strain evidence="1">Duluth1</strain>
        <tissue evidence="1">Whole animal</tissue>
    </source>
</reference>
<keyword evidence="2" id="KW-1185">Reference proteome</keyword>
<dbReference type="Proteomes" id="UP000828390">
    <property type="component" value="Unassembled WGS sequence"/>
</dbReference>
<dbReference type="AlphaFoldDB" id="A0A9D4QL29"/>
<accession>A0A9D4QL29</accession>
<dbReference type="EMBL" id="JAIWYP010000004">
    <property type="protein sequence ID" value="KAH3834255.1"/>
    <property type="molecule type" value="Genomic_DNA"/>
</dbReference>
<evidence type="ECO:0000313" key="2">
    <source>
        <dbReference type="Proteomes" id="UP000828390"/>
    </source>
</evidence>
<sequence length="96" mass="10992">MRGSQIRKTSSLHWYRHTLLQRAAPLGIPHISLCSGDTQDYQLMPSILAQLQEMKERHVTLHTFQNCRNASNSHIELLVTVPKSVQHTTKLCMTVK</sequence>
<gene>
    <name evidence="1" type="ORF">DPMN_107575</name>
</gene>
<reference evidence="1" key="1">
    <citation type="journal article" date="2019" name="bioRxiv">
        <title>The Genome of the Zebra Mussel, Dreissena polymorpha: A Resource for Invasive Species Research.</title>
        <authorList>
            <person name="McCartney M.A."/>
            <person name="Auch B."/>
            <person name="Kono T."/>
            <person name="Mallez S."/>
            <person name="Zhang Y."/>
            <person name="Obille A."/>
            <person name="Becker A."/>
            <person name="Abrahante J.E."/>
            <person name="Garbe J."/>
            <person name="Badalamenti J.P."/>
            <person name="Herman A."/>
            <person name="Mangelson H."/>
            <person name="Liachko I."/>
            <person name="Sullivan S."/>
            <person name="Sone E.D."/>
            <person name="Koren S."/>
            <person name="Silverstein K.A.T."/>
            <person name="Beckman K.B."/>
            <person name="Gohl D.M."/>
        </authorList>
    </citation>
    <scope>NUCLEOTIDE SEQUENCE</scope>
    <source>
        <strain evidence="1">Duluth1</strain>
        <tissue evidence="1">Whole animal</tissue>
    </source>
</reference>
<comment type="caution">
    <text evidence="1">The sequence shown here is derived from an EMBL/GenBank/DDBJ whole genome shotgun (WGS) entry which is preliminary data.</text>
</comment>
<organism evidence="1 2">
    <name type="scientific">Dreissena polymorpha</name>
    <name type="common">Zebra mussel</name>
    <name type="synonym">Mytilus polymorpha</name>
    <dbReference type="NCBI Taxonomy" id="45954"/>
    <lineage>
        <taxon>Eukaryota</taxon>
        <taxon>Metazoa</taxon>
        <taxon>Spiralia</taxon>
        <taxon>Lophotrochozoa</taxon>
        <taxon>Mollusca</taxon>
        <taxon>Bivalvia</taxon>
        <taxon>Autobranchia</taxon>
        <taxon>Heteroconchia</taxon>
        <taxon>Euheterodonta</taxon>
        <taxon>Imparidentia</taxon>
        <taxon>Neoheterodontei</taxon>
        <taxon>Myida</taxon>
        <taxon>Dreissenoidea</taxon>
        <taxon>Dreissenidae</taxon>
        <taxon>Dreissena</taxon>
    </lineage>
</organism>